<evidence type="ECO:0000313" key="4">
    <source>
        <dbReference type="Proteomes" id="UP001443914"/>
    </source>
</evidence>
<dbReference type="PANTHER" id="PTHR11697">
    <property type="entry name" value="GENERAL TRANSCRIPTION FACTOR 2-RELATED ZINC FINGER PROTEIN"/>
    <property type="match status" value="1"/>
</dbReference>
<dbReference type="SMART" id="SM00597">
    <property type="entry name" value="ZnF_TTF"/>
    <property type="match status" value="1"/>
</dbReference>
<feature type="compositionally biased region" description="Acidic residues" evidence="1">
    <location>
        <begin position="1"/>
        <end position="10"/>
    </location>
</feature>
<feature type="region of interest" description="Disordered" evidence="1">
    <location>
        <begin position="1"/>
        <end position="31"/>
    </location>
</feature>
<dbReference type="PANTHER" id="PTHR11697:SF230">
    <property type="entry name" value="ZINC FINGER, MYM DOMAIN CONTAINING 1"/>
    <property type="match status" value="1"/>
</dbReference>
<name>A0AAW1MQX5_SAPOF</name>
<dbReference type="InterPro" id="IPR006580">
    <property type="entry name" value="Znf_TTF"/>
</dbReference>
<reference evidence="3" key="1">
    <citation type="submission" date="2024-03" db="EMBL/GenBank/DDBJ databases">
        <title>WGS assembly of Saponaria officinalis var. Norfolk2.</title>
        <authorList>
            <person name="Jenkins J."/>
            <person name="Shu S."/>
            <person name="Grimwood J."/>
            <person name="Barry K."/>
            <person name="Goodstein D."/>
            <person name="Schmutz J."/>
            <person name="Leebens-Mack J."/>
            <person name="Osbourn A."/>
        </authorList>
    </citation>
    <scope>NUCLEOTIDE SEQUENCE [LARGE SCALE GENOMIC DNA]</scope>
    <source>
        <strain evidence="3">JIC</strain>
    </source>
</reference>
<dbReference type="Pfam" id="PF05699">
    <property type="entry name" value="Dimer_Tnp_hAT"/>
    <property type="match status" value="1"/>
</dbReference>
<accession>A0AAW1MQX5</accession>
<dbReference type="SUPFAM" id="SSF53098">
    <property type="entry name" value="Ribonuclease H-like"/>
    <property type="match status" value="1"/>
</dbReference>
<evidence type="ECO:0000256" key="1">
    <source>
        <dbReference type="SAM" id="MobiDB-lite"/>
    </source>
</evidence>
<dbReference type="EMBL" id="JBDFQZ010000002">
    <property type="protein sequence ID" value="KAK9748638.1"/>
    <property type="molecule type" value="Genomic_DNA"/>
</dbReference>
<sequence length="535" mass="62523">METENTDIEESNDHESNLATENPNYEEPPFKVPRVEVSDQLYLERDSGKIRPIWEYQTSKEQNEIRKKFLQKGPYTWHTAKYPSDQNGRKFCSSWFKLFPDCLEYSPTTNAAYCLPRFLYAKPSGRQRENAFTIEGFRSWNKVNEKDCAFLKHIGRDHNSAHKDAVKKCNNLLRMEQHIDTLIDNITPEIIERNRLKLKFSIVAVKWLTFQHCAFQGHDESVGSLNRGKSAQRGEADKAYDDMTSFECVLVLHIMIQILGITNDLCQALQRKSQDILNAMHLVSNTKILIQKLRDDGWENLLQQVLLSCNNHDIEVSNMEDHYIYGRGRFRQPKDRVTNLHYFRYDVFIAAIDSQLHELDFRFNDEMIELLSMSSSVDPKRKFQNFKADDIYKLVSKFYPADFTEQEKLNLKSQLDLFLLEIKEHPQLDSLKSISDLCRWLAETEKGEIYYLIDRLVRLVLTLPVSTATAERAFSAMKLIKTALRNRMEDDYLTDSLIVYVEKGIAKEFDIDSIIDEFASTKDRRSLLKISKTNK</sequence>
<protein>
    <recommendedName>
        <fullName evidence="2">TTF-type domain-containing protein</fullName>
    </recommendedName>
</protein>
<gene>
    <name evidence="3" type="ORF">RND81_02G071100</name>
</gene>
<dbReference type="GO" id="GO:0046983">
    <property type="term" value="F:protein dimerization activity"/>
    <property type="evidence" value="ECO:0007669"/>
    <property type="project" value="InterPro"/>
</dbReference>
<proteinExistence type="predicted"/>
<dbReference type="InterPro" id="IPR008906">
    <property type="entry name" value="HATC_C_dom"/>
</dbReference>
<evidence type="ECO:0000259" key="2">
    <source>
        <dbReference type="SMART" id="SM00597"/>
    </source>
</evidence>
<dbReference type="InterPro" id="IPR055298">
    <property type="entry name" value="AtLOH3-like"/>
</dbReference>
<dbReference type="Pfam" id="PF14291">
    <property type="entry name" value="DUF4371"/>
    <property type="match status" value="1"/>
</dbReference>
<comment type="caution">
    <text evidence="3">The sequence shown here is derived from an EMBL/GenBank/DDBJ whole genome shotgun (WGS) entry which is preliminary data.</text>
</comment>
<feature type="domain" description="TTF-type" evidence="2">
    <location>
        <begin position="87"/>
        <end position="185"/>
    </location>
</feature>
<keyword evidence="4" id="KW-1185">Reference proteome</keyword>
<dbReference type="Proteomes" id="UP001443914">
    <property type="component" value="Unassembled WGS sequence"/>
</dbReference>
<evidence type="ECO:0000313" key="3">
    <source>
        <dbReference type="EMBL" id="KAK9748638.1"/>
    </source>
</evidence>
<organism evidence="3 4">
    <name type="scientific">Saponaria officinalis</name>
    <name type="common">Common soapwort</name>
    <name type="synonym">Lychnis saponaria</name>
    <dbReference type="NCBI Taxonomy" id="3572"/>
    <lineage>
        <taxon>Eukaryota</taxon>
        <taxon>Viridiplantae</taxon>
        <taxon>Streptophyta</taxon>
        <taxon>Embryophyta</taxon>
        <taxon>Tracheophyta</taxon>
        <taxon>Spermatophyta</taxon>
        <taxon>Magnoliopsida</taxon>
        <taxon>eudicotyledons</taxon>
        <taxon>Gunneridae</taxon>
        <taxon>Pentapetalae</taxon>
        <taxon>Caryophyllales</taxon>
        <taxon>Caryophyllaceae</taxon>
        <taxon>Caryophylleae</taxon>
        <taxon>Saponaria</taxon>
    </lineage>
</organism>
<dbReference type="InterPro" id="IPR025398">
    <property type="entry name" value="DUF4371"/>
</dbReference>
<dbReference type="AlphaFoldDB" id="A0AAW1MQX5"/>
<dbReference type="InterPro" id="IPR012337">
    <property type="entry name" value="RNaseH-like_sf"/>
</dbReference>